<dbReference type="InterPro" id="IPR020846">
    <property type="entry name" value="MFS_dom"/>
</dbReference>
<dbReference type="SUPFAM" id="SSF103473">
    <property type="entry name" value="MFS general substrate transporter"/>
    <property type="match status" value="1"/>
</dbReference>
<dbReference type="eggNOG" id="COG2211">
    <property type="taxonomic scope" value="Bacteria"/>
</dbReference>
<dbReference type="GO" id="GO:0022857">
    <property type="term" value="F:transmembrane transporter activity"/>
    <property type="evidence" value="ECO:0007669"/>
    <property type="project" value="InterPro"/>
</dbReference>
<dbReference type="Proteomes" id="UP000010472">
    <property type="component" value="Chromosome"/>
</dbReference>
<dbReference type="InterPro" id="IPR011701">
    <property type="entry name" value="MFS"/>
</dbReference>
<feature type="transmembrane region" description="Helical" evidence="5">
    <location>
        <begin position="127"/>
        <end position="153"/>
    </location>
</feature>
<feature type="transmembrane region" description="Helical" evidence="5">
    <location>
        <begin position="348"/>
        <end position="366"/>
    </location>
</feature>
<dbReference type="GO" id="GO:0005886">
    <property type="term" value="C:plasma membrane"/>
    <property type="evidence" value="ECO:0007669"/>
    <property type="project" value="UniProtKB-SubCell"/>
</dbReference>
<name>K9W1Y9_9CYAN</name>
<dbReference type="EMBL" id="CP003620">
    <property type="protein sequence ID" value="AFZ13762.1"/>
    <property type="molecule type" value="Genomic_DNA"/>
</dbReference>
<evidence type="ECO:0000256" key="1">
    <source>
        <dbReference type="ARBA" id="ARBA00004651"/>
    </source>
</evidence>
<keyword evidence="8" id="KW-1185">Reference proteome</keyword>
<dbReference type="KEGG" id="cep:Cri9333_2923"/>
<feature type="transmembrane region" description="Helical" evidence="5">
    <location>
        <begin position="386"/>
        <end position="408"/>
    </location>
</feature>
<evidence type="ECO:0000256" key="5">
    <source>
        <dbReference type="SAM" id="Phobius"/>
    </source>
</evidence>
<dbReference type="HOGENOM" id="CLU_025379_2_0_3"/>
<evidence type="ECO:0000259" key="6">
    <source>
        <dbReference type="PROSITE" id="PS50850"/>
    </source>
</evidence>
<dbReference type="Pfam" id="PF07690">
    <property type="entry name" value="MFS_1"/>
    <property type="match status" value="2"/>
</dbReference>
<protein>
    <submittedName>
        <fullName evidence="7">Major facilitator superfamily MFS_1</fullName>
    </submittedName>
</protein>
<dbReference type="PROSITE" id="PS50850">
    <property type="entry name" value="MFS"/>
    <property type="match status" value="1"/>
</dbReference>
<dbReference type="OrthoDB" id="9772882at2"/>
<evidence type="ECO:0000313" key="8">
    <source>
        <dbReference type="Proteomes" id="UP000010472"/>
    </source>
</evidence>
<dbReference type="PATRIC" id="fig|1173022.3.peg.3165"/>
<dbReference type="PANTHER" id="PTHR23526:SF2">
    <property type="entry name" value="MAJOR FACILITATOR SUPERFAMILY (MFS) PROFILE DOMAIN-CONTAINING PROTEIN"/>
    <property type="match status" value="1"/>
</dbReference>
<feature type="transmembrane region" description="Helical" evidence="5">
    <location>
        <begin position="64"/>
        <end position="84"/>
    </location>
</feature>
<accession>K9W1Y9</accession>
<keyword evidence="4 5" id="KW-0472">Membrane</keyword>
<gene>
    <name evidence="7" type="ORF">Cri9333_2923</name>
</gene>
<feature type="transmembrane region" description="Helical" evidence="5">
    <location>
        <begin position="35"/>
        <end position="58"/>
    </location>
</feature>
<evidence type="ECO:0000256" key="2">
    <source>
        <dbReference type="ARBA" id="ARBA00022692"/>
    </source>
</evidence>
<proteinExistence type="predicted"/>
<dbReference type="InterPro" id="IPR036259">
    <property type="entry name" value="MFS_trans_sf"/>
</dbReference>
<evidence type="ECO:0000313" key="7">
    <source>
        <dbReference type="EMBL" id="AFZ13762.1"/>
    </source>
</evidence>
<sequence>METTIPTETLISVEPMPQLEKQAIRSSLKASSWDGVFAAIFTSITGGVLLSNFLLQLGASPIEIGMVSSVPMVVNLLQPVGAYLSERTTSRRWYGIWIYAPARLLWLVLVLIIAWNCWHHIESHTLVILTLVMVLITNLMGAFGSASWLSWMAALVPQKLRGRYFGVRNSATSLTNLIGVPLMGLGISVFPGGTIQGYSLFLLLGVVAGLMSLGCQLQMADVNPQQQAVLGNNQSLSATKIKDSNPPPLTGSVEPNFLRFMFYVMCWAFAVNVSAPFFNLYLLDNLGIDVRWVTIYSSLMAGASLLMLVVWGKLADRIGNRPVLVLVGILVALTPLLWLGTGSNFVCVWVWFPLLHLLMGGTNAAIDLCNNNLLMVVAPKNNQASYFGTVAAVAGVGGALGTTAGGFLAEFVEYGGLLGLFALSSVLRLAALLPMMLVQEKRSQTLIQVMRSLLPIKPQFVPIPTLQLVSRSK</sequence>
<feature type="transmembrane region" description="Helical" evidence="5">
    <location>
        <begin position="260"/>
        <end position="281"/>
    </location>
</feature>
<keyword evidence="2 5" id="KW-0812">Transmembrane</keyword>
<feature type="transmembrane region" description="Helical" evidence="5">
    <location>
        <begin position="293"/>
        <end position="311"/>
    </location>
</feature>
<dbReference type="AlphaFoldDB" id="K9W1Y9"/>
<organism evidence="7 8">
    <name type="scientific">Crinalium epipsammum PCC 9333</name>
    <dbReference type="NCBI Taxonomy" id="1173022"/>
    <lineage>
        <taxon>Bacteria</taxon>
        <taxon>Bacillati</taxon>
        <taxon>Cyanobacteriota</taxon>
        <taxon>Cyanophyceae</taxon>
        <taxon>Gomontiellales</taxon>
        <taxon>Gomontiellaceae</taxon>
        <taxon>Crinalium</taxon>
    </lineage>
</organism>
<dbReference type="Gene3D" id="1.20.1250.20">
    <property type="entry name" value="MFS general substrate transporter like domains"/>
    <property type="match status" value="2"/>
</dbReference>
<dbReference type="STRING" id="1173022.Cri9333_2923"/>
<feature type="transmembrane region" description="Helical" evidence="5">
    <location>
        <begin position="323"/>
        <end position="342"/>
    </location>
</feature>
<comment type="subcellular location">
    <subcellularLocation>
        <location evidence="1">Cell membrane</location>
        <topology evidence="1">Multi-pass membrane protein</topology>
    </subcellularLocation>
</comment>
<reference evidence="7 8" key="1">
    <citation type="submission" date="2012-06" db="EMBL/GenBank/DDBJ databases">
        <title>Finished chromosome of genome of Crinalium epipsammum PCC 9333.</title>
        <authorList>
            <consortium name="US DOE Joint Genome Institute"/>
            <person name="Gugger M."/>
            <person name="Coursin T."/>
            <person name="Rippka R."/>
            <person name="Tandeau De Marsac N."/>
            <person name="Huntemann M."/>
            <person name="Wei C.-L."/>
            <person name="Han J."/>
            <person name="Detter J.C."/>
            <person name="Han C."/>
            <person name="Tapia R."/>
            <person name="Davenport K."/>
            <person name="Daligault H."/>
            <person name="Erkkila T."/>
            <person name="Gu W."/>
            <person name="Munk A.C.C."/>
            <person name="Teshima H."/>
            <person name="Xu Y."/>
            <person name="Chain P."/>
            <person name="Chen A."/>
            <person name="Krypides N."/>
            <person name="Mavromatis K."/>
            <person name="Markowitz V."/>
            <person name="Szeto E."/>
            <person name="Ivanova N."/>
            <person name="Mikhailova N."/>
            <person name="Ovchinnikova G."/>
            <person name="Pagani I."/>
            <person name="Pati A."/>
            <person name="Goodwin L."/>
            <person name="Peters L."/>
            <person name="Pitluck S."/>
            <person name="Woyke T."/>
            <person name="Kerfeld C."/>
        </authorList>
    </citation>
    <scope>NUCLEOTIDE SEQUENCE [LARGE SCALE GENOMIC DNA]</scope>
    <source>
        <strain evidence="7 8">PCC 9333</strain>
    </source>
</reference>
<evidence type="ECO:0000256" key="4">
    <source>
        <dbReference type="ARBA" id="ARBA00023136"/>
    </source>
</evidence>
<dbReference type="InterPro" id="IPR052528">
    <property type="entry name" value="Sugar_transport-like"/>
</dbReference>
<evidence type="ECO:0000256" key="3">
    <source>
        <dbReference type="ARBA" id="ARBA00022989"/>
    </source>
</evidence>
<feature type="domain" description="Major facilitator superfamily (MFS) profile" evidence="6">
    <location>
        <begin position="256"/>
        <end position="473"/>
    </location>
</feature>
<dbReference type="PANTHER" id="PTHR23526">
    <property type="entry name" value="INTEGRAL MEMBRANE TRANSPORT PROTEIN-RELATED"/>
    <property type="match status" value="1"/>
</dbReference>
<keyword evidence="3 5" id="KW-1133">Transmembrane helix</keyword>
<feature type="transmembrane region" description="Helical" evidence="5">
    <location>
        <begin position="414"/>
        <end position="438"/>
    </location>
</feature>
<feature type="transmembrane region" description="Helical" evidence="5">
    <location>
        <begin position="96"/>
        <end position="115"/>
    </location>
</feature>
<feature type="transmembrane region" description="Helical" evidence="5">
    <location>
        <begin position="198"/>
        <end position="217"/>
    </location>
</feature>
<feature type="transmembrane region" description="Helical" evidence="5">
    <location>
        <begin position="174"/>
        <end position="192"/>
    </location>
</feature>